<reference evidence="2 3" key="1">
    <citation type="submission" date="2024-02" db="EMBL/GenBank/DDBJ databases">
        <authorList>
            <person name="Chen Y."/>
            <person name="Shah S."/>
            <person name="Dougan E. K."/>
            <person name="Thang M."/>
            <person name="Chan C."/>
        </authorList>
    </citation>
    <scope>NUCLEOTIDE SEQUENCE [LARGE SCALE GENOMIC DNA]</scope>
</reference>
<dbReference type="EMBL" id="CAXAMN010023347">
    <property type="protein sequence ID" value="CAK9076900.1"/>
    <property type="molecule type" value="Genomic_DNA"/>
</dbReference>
<dbReference type="InterPro" id="IPR018247">
    <property type="entry name" value="EF_Hand_1_Ca_BS"/>
</dbReference>
<dbReference type="Proteomes" id="UP001642484">
    <property type="component" value="Unassembled WGS sequence"/>
</dbReference>
<sequence>MQVSLTTEVLQTCLEAGADTDKDGNIDRDEFRGWILQSLQNELRFQTCAKGHPIPLRPYHPNLDTL</sequence>
<organism evidence="2 3">
    <name type="scientific">Durusdinium trenchii</name>
    <dbReference type="NCBI Taxonomy" id="1381693"/>
    <lineage>
        <taxon>Eukaryota</taxon>
        <taxon>Sar</taxon>
        <taxon>Alveolata</taxon>
        <taxon>Dinophyceae</taxon>
        <taxon>Suessiales</taxon>
        <taxon>Symbiodiniaceae</taxon>
        <taxon>Durusdinium</taxon>
    </lineage>
</organism>
<accession>A0ABP0PLJ0</accession>
<keyword evidence="3" id="KW-1185">Reference proteome</keyword>
<dbReference type="InterPro" id="IPR002048">
    <property type="entry name" value="EF_hand_dom"/>
</dbReference>
<name>A0ABP0PLJ0_9DINO</name>
<gene>
    <name evidence="2" type="ORF">CCMP2556_LOCUS37901</name>
</gene>
<feature type="domain" description="EF-hand" evidence="1">
    <location>
        <begin position="19"/>
        <end position="41"/>
    </location>
</feature>
<protein>
    <recommendedName>
        <fullName evidence="1">EF-hand domain-containing protein</fullName>
    </recommendedName>
</protein>
<evidence type="ECO:0000313" key="2">
    <source>
        <dbReference type="EMBL" id="CAK9076900.1"/>
    </source>
</evidence>
<dbReference type="PROSITE" id="PS00018">
    <property type="entry name" value="EF_HAND_1"/>
    <property type="match status" value="1"/>
</dbReference>
<dbReference type="PROSITE" id="PS50222">
    <property type="entry name" value="EF_HAND_2"/>
    <property type="match status" value="1"/>
</dbReference>
<comment type="caution">
    <text evidence="2">The sequence shown here is derived from an EMBL/GenBank/DDBJ whole genome shotgun (WGS) entry which is preliminary data.</text>
</comment>
<evidence type="ECO:0000313" key="3">
    <source>
        <dbReference type="Proteomes" id="UP001642484"/>
    </source>
</evidence>
<proteinExistence type="predicted"/>
<evidence type="ECO:0000259" key="1">
    <source>
        <dbReference type="PROSITE" id="PS50222"/>
    </source>
</evidence>